<keyword evidence="4" id="KW-1185">Reference proteome</keyword>
<organism evidence="3 4">
    <name type="scientific">Phenylobacterium koreense</name>
    <dbReference type="NCBI Taxonomy" id="266125"/>
    <lineage>
        <taxon>Bacteria</taxon>
        <taxon>Pseudomonadati</taxon>
        <taxon>Pseudomonadota</taxon>
        <taxon>Alphaproteobacteria</taxon>
        <taxon>Caulobacterales</taxon>
        <taxon>Caulobacteraceae</taxon>
        <taxon>Phenylobacterium</taxon>
    </lineage>
</organism>
<dbReference type="Pfam" id="PF03629">
    <property type="entry name" value="SASA"/>
    <property type="match status" value="1"/>
</dbReference>
<reference evidence="3 4" key="1">
    <citation type="submission" date="2024-06" db="EMBL/GenBank/DDBJ databases">
        <title>Genomic Encyclopedia of Type Strains, Phase IV (KMG-IV): sequencing the most valuable type-strain genomes for metagenomic binning, comparative biology and taxonomic classification.</title>
        <authorList>
            <person name="Goeker M."/>
        </authorList>
    </citation>
    <scope>NUCLEOTIDE SEQUENCE [LARGE SCALE GENOMIC DNA]</scope>
    <source>
        <strain evidence="3 4">DSM 17809</strain>
    </source>
</reference>
<evidence type="ECO:0000313" key="4">
    <source>
        <dbReference type="Proteomes" id="UP001549110"/>
    </source>
</evidence>
<dbReference type="SUPFAM" id="SSF52266">
    <property type="entry name" value="SGNH hydrolase"/>
    <property type="match status" value="1"/>
</dbReference>
<dbReference type="InterPro" id="IPR052940">
    <property type="entry name" value="Carb_Esterase_6"/>
</dbReference>
<dbReference type="Proteomes" id="UP001549110">
    <property type="component" value="Unassembled WGS sequence"/>
</dbReference>
<feature type="domain" description="Sialate O-acetylesterase" evidence="2">
    <location>
        <begin position="12"/>
        <end position="250"/>
    </location>
</feature>
<proteinExistence type="predicted"/>
<evidence type="ECO:0000313" key="3">
    <source>
        <dbReference type="EMBL" id="MET3527121.1"/>
    </source>
</evidence>
<gene>
    <name evidence="3" type="ORF">ABID41_002216</name>
</gene>
<accession>A0ABV2EKJ5</accession>
<evidence type="ECO:0000256" key="1">
    <source>
        <dbReference type="ARBA" id="ARBA00022801"/>
    </source>
</evidence>
<dbReference type="Gene3D" id="3.40.50.1110">
    <property type="entry name" value="SGNH hydrolase"/>
    <property type="match status" value="1"/>
</dbReference>
<keyword evidence="1" id="KW-0378">Hydrolase</keyword>
<comment type="caution">
    <text evidence="3">The sequence shown here is derived from an EMBL/GenBank/DDBJ whole genome shotgun (WGS) entry which is preliminary data.</text>
</comment>
<name>A0ABV2EKJ5_9CAUL</name>
<dbReference type="PANTHER" id="PTHR31988:SF19">
    <property type="entry name" value="9-O-ACETYL-N-ACETYLNEURAMINIC ACID DEACETYLASE-RELATED"/>
    <property type="match status" value="1"/>
</dbReference>
<dbReference type="RefSeq" id="WP_354297633.1">
    <property type="nucleotide sequence ID" value="NZ_JBEPLU010000001.1"/>
</dbReference>
<dbReference type="PANTHER" id="PTHR31988">
    <property type="entry name" value="ESTERASE, PUTATIVE (DUF303)-RELATED"/>
    <property type="match status" value="1"/>
</dbReference>
<protein>
    <recommendedName>
        <fullName evidence="2">Sialate O-acetylesterase domain-containing protein</fullName>
    </recommendedName>
</protein>
<dbReference type="InterPro" id="IPR005181">
    <property type="entry name" value="SASA"/>
</dbReference>
<dbReference type="InterPro" id="IPR036514">
    <property type="entry name" value="SGNH_hydro_sf"/>
</dbReference>
<dbReference type="EMBL" id="JBEPLU010000001">
    <property type="protein sequence ID" value="MET3527121.1"/>
    <property type="molecule type" value="Genomic_DNA"/>
</dbReference>
<sequence>MDLPPACEPPALVVVAGQSNALGYTLGRSDLPPHLQTPVPDAWIWNPLRKGFEPLAPGSNTGAPNNPQAWGPEAQFAWRWRAAHPCAPLYVVKHARGDTGLAADPAARDWSISSRGELFDAASTEVSAAKAALAARGAPVRVSAVLWMQGEKDATDRAKGDAYETNLRAFIARVRARWGDAQTVFEIGRIDDLGDGYPGAGAVRRAQARVAATSEHVTLTDTDAFPRQPSDGLHLTAKAQVALGDGFFEAGRKVAP</sequence>
<evidence type="ECO:0000259" key="2">
    <source>
        <dbReference type="Pfam" id="PF03629"/>
    </source>
</evidence>